<protein>
    <recommendedName>
        <fullName evidence="7">Aspartate--tRNA(Asp/Asn) ligase</fullName>
        <ecNumber evidence="7">6.1.1.23</ecNumber>
    </recommendedName>
    <alternativeName>
        <fullName evidence="7">Aspartyl-tRNA synthetase</fullName>
        <shortName evidence="7">AspRS</shortName>
    </alternativeName>
    <alternativeName>
        <fullName evidence="7">Non-discriminating aspartyl-tRNA synthetase</fullName>
        <shortName evidence="7">ND-AspRS</shortName>
    </alternativeName>
</protein>
<feature type="binding site" evidence="7">
    <location>
        <position position="182"/>
    </location>
    <ligand>
        <name>L-aspartate</name>
        <dbReference type="ChEBI" id="CHEBI:29991"/>
    </ligand>
</feature>
<dbReference type="InterPro" id="IPR004365">
    <property type="entry name" value="NA-bd_OB_tRNA"/>
</dbReference>
<evidence type="ECO:0000256" key="1">
    <source>
        <dbReference type="ARBA" id="ARBA00006303"/>
    </source>
</evidence>
<organism evidence="9 10">
    <name type="scientific">Candidatus Desantisbacteria bacterium CG_4_10_14_0_8_um_filter_48_22</name>
    <dbReference type="NCBI Taxonomy" id="1974543"/>
    <lineage>
        <taxon>Bacteria</taxon>
        <taxon>Candidatus Desantisiibacteriota</taxon>
    </lineage>
</organism>
<dbReference type="NCBIfam" id="TIGR00459">
    <property type="entry name" value="aspS_bact"/>
    <property type="match status" value="1"/>
</dbReference>
<feature type="domain" description="Aminoacyl-transfer RNA synthetases class-II family profile" evidence="8">
    <location>
        <begin position="149"/>
        <end position="570"/>
    </location>
</feature>
<feature type="site" description="Important for tRNA non-discrimination" evidence="7">
    <location>
        <position position="38"/>
    </location>
</feature>
<dbReference type="GO" id="GO:0005737">
    <property type="term" value="C:cytoplasm"/>
    <property type="evidence" value="ECO:0007669"/>
    <property type="project" value="UniProtKB-SubCell"/>
</dbReference>
<dbReference type="AlphaFoldDB" id="A0A2M7SBS8"/>
<comment type="function">
    <text evidence="7">Aspartyl-tRNA synthetase with relaxed tRNA specificity since it is able to aspartylate not only its cognate tRNA(Asp) but also tRNA(Asn). Reaction proceeds in two steps: L-aspartate is first activated by ATP to form Asp-AMP and then transferred to the acceptor end of tRNA(Asp/Asn).</text>
</comment>
<evidence type="ECO:0000256" key="2">
    <source>
        <dbReference type="ARBA" id="ARBA00022598"/>
    </source>
</evidence>
<dbReference type="GO" id="GO:0005524">
    <property type="term" value="F:ATP binding"/>
    <property type="evidence" value="ECO:0007669"/>
    <property type="project" value="UniProtKB-UniRule"/>
</dbReference>
<reference evidence="10" key="1">
    <citation type="submission" date="2017-09" db="EMBL/GenBank/DDBJ databases">
        <title>Depth-based differentiation of microbial function through sediment-hosted aquifers and enrichment of novel symbionts in the deep terrestrial subsurface.</title>
        <authorList>
            <person name="Probst A.J."/>
            <person name="Ladd B."/>
            <person name="Jarett J.K."/>
            <person name="Geller-Mcgrath D.E."/>
            <person name="Sieber C.M.K."/>
            <person name="Emerson J.B."/>
            <person name="Anantharaman K."/>
            <person name="Thomas B.C."/>
            <person name="Malmstrom R."/>
            <person name="Stieglmeier M."/>
            <person name="Klingl A."/>
            <person name="Woyke T."/>
            <person name="Ryan C.M."/>
            <person name="Banfield J.F."/>
        </authorList>
    </citation>
    <scope>NUCLEOTIDE SEQUENCE [LARGE SCALE GENOMIC DNA]</scope>
</reference>
<name>A0A2M7SBS8_9BACT</name>
<dbReference type="SUPFAM" id="SSF55681">
    <property type="entry name" value="Class II aaRS and biotin synthetases"/>
    <property type="match status" value="1"/>
</dbReference>
<feature type="binding site" evidence="7">
    <location>
        <position position="228"/>
    </location>
    <ligand>
        <name>L-aspartate</name>
        <dbReference type="ChEBI" id="CHEBI:29991"/>
    </ligand>
</feature>
<dbReference type="GO" id="GO:0003676">
    <property type="term" value="F:nucleic acid binding"/>
    <property type="evidence" value="ECO:0007669"/>
    <property type="project" value="InterPro"/>
</dbReference>
<dbReference type="Pfam" id="PF00152">
    <property type="entry name" value="tRNA-synt_2"/>
    <property type="match status" value="1"/>
</dbReference>
<keyword evidence="5 7" id="KW-0648">Protein biosynthesis</keyword>
<dbReference type="InterPro" id="IPR006195">
    <property type="entry name" value="aa-tRNA-synth_II"/>
</dbReference>
<proteinExistence type="inferred from homology"/>
<accession>A0A2M7SBS8</accession>
<keyword evidence="6 7" id="KW-0030">Aminoacyl-tRNA synthetase</keyword>
<evidence type="ECO:0000256" key="5">
    <source>
        <dbReference type="ARBA" id="ARBA00022917"/>
    </source>
</evidence>
<dbReference type="PRINTS" id="PR01042">
    <property type="entry name" value="TRNASYNTHASP"/>
</dbReference>
<comment type="similarity">
    <text evidence="1 7">Belongs to the class-II aminoacyl-tRNA synthetase family. Type 1 subfamily.</text>
</comment>
<evidence type="ECO:0000313" key="9">
    <source>
        <dbReference type="EMBL" id="PIZ16982.1"/>
    </source>
</evidence>
<evidence type="ECO:0000256" key="4">
    <source>
        <dbReference type="ARBA" id="ARBA00022840"/>
    </source>
</evidence>
<gene>
    <name evidence="7" type="primary">aspS</name>
    <name evidence="9" type="ORF">COY52_05645</name>
</gene>
<evidence type="ECO:0000256" key="7">
    <source>
        <dbReference type="HAMAP-Rule" id="MF_00044"/>
    </source>
</evidence>
<keyword evidence="2 7" id="KW-0436">Ligase</keyword>
<keyword evidence="3 7" id="KW-0547">Nucleotide-binding</keyword>
<comment type="caution">
    <text evidence="7">Lacks conserved residue(s) required for the propagation of feature annotation.</text>
</comment>
<evidence type="ECO:0000313" key="10">
    <source>
        <dbReference type="Proteomes" id="UP000229307"/>
    </source>
</evidence>
<dbReference type="GO" id="GO:0050560">
    <property type="term" value="F:aspartate-tRNA(Asn) ligase activity"/>
    <property type="evidence" value="ECO:0007669"/>
    <property type="project" value="UniProtKB-EC"/>
</dbReference>
<dbReference type="SUPFAM" id="SSF50249">
    <property type="entry name" value="Nucleic acid-binding proteins"/>
    <property type="match status" value="1"/>
</dbReference>
<dbReference type="InterPro" id="IPR029351">
    <property type="entry name" value="GAD_dom"/>
</dbReference>
<dbReference type="Gene3D" id="2.40.50.140">
    <property type="entry name" value="Nucleic acid-binding proteins"/>
    <property type="match status" value="1"/>
</dbReference>
<feature type="binding site" evidence="7">
    <location>
        <position position="237"/>
    </location>
    <ligand>
        <name>ATP</name>
        <dbReference type="ChEBI" id="CHEBI:30616"/>
    </ligand>
</feature>
<dbReference type="GO" id="GO:0004815">
    <property type="term" value="F:aspartate-tRNA ligase activity"/>
    <property type="evidence" value="ECO:0007669"/>
    <property type="project" value="UniProtKB-UniRule"/>
</dbReference>
<feature type="binding site" evidence="7">
    <location>
        <position position="504"/>
    </location>
    <ligand>
        <name>L-aspartate</name>
        <dbReference type="ChEBI" id="CHEBI:29991"/>
    </ligand>
</feature>
<keyword evidence="7" id="KW-0963">Cytoplasm</keyword>
<comment type="subunit">
    <text evidence="7">Homodimer.</text>
</comment>
<dbReference type="PANTHER" id="PTHR22594:SF5">
    <property type="entry name" value="ASPARTATE--TRNA LIGASE, MITOCHONDRIAL"/>
    <property type="match status" value="1"/>
</dbReference>
<feature type="binding site" evidence="7">
    <location>
        <begin position="228"/>
        <end position="230"/>
    </location>
    <ligand>
        <name>ATP</name>
        <dbReference type="ChEBI" id="CHEBI:30616"/>
    </ligand>
</feature>
<dbReference type="InterPro" id="IPR047090">
    <property type="entry name" value="AspRS_core"/>
</dbReference>
<dbReference type="NCBIfam" id="NF001750">
    <property type="entry name" value="PRK00476.1"/>
    <property type="match status" value="1"/>
</dbReference>
<dbReference type="Gene3D" id="3.30.930.10">
    <property type="entry name" value="Bira Bifunctional Protein, Domain 2"/>
    <property type="match status" value="1"/>
</dbReference>
<evidence type="ECO:0000259" key="8">
    <source>
        <dbReference type="PROSITE" id="PS50862"/>
    </source>
</evidence>
<dbReference type="CDD" id="cd00777">
    <property type="entry name" value="AspRS_core"/>
    <property type="match status" value="1"/>
</dbReference>
<dbReference type="InterPro" id="IPR004115">
    <property type="entry name" value="GAD-like_sf"/>
</dbReference>
<feature type="binding site" evidence="7">
    <location>
        <position position="454"/>
    </location>
    <ligand>
        <name>L-aspartate</name>
        <dbReference type="ChEBI" id="CHEBI:29991"/>
    </ligand>
</feature>
<dbReference type="GO" id="GO:0006422">
    <property type="term" value="P:aspartyl-tRNA aminoacylation"/>
    <property type="evidence" value="ECO:0007669"/>
    <property type="project" value="UniProtKB-UniRule"/>
</dbReference>
<dbReference type="InterPro" id="IPR045864">
    <property type="entry name" value="aa-tRNA-synth_II/BPL/LPL"/>
</dbReference>
<evidence type="ECO:0000256" key="3">
    <source>
        <dbReference type="ARBA" id="ARBA00022741"/>
    </source>
</evidence>
<dbReference type="Pfam" id="PF02938">
    <property type="entry name" value="GAD"/>
    <property type="match status" value="1"/>
</dbReference>
<dbReference type="SUPFAM" id="SSF55261">
    <property type="entry name" value="GAD domain-like"/>
    <property type="match status" value="1"/>
</dbReference>
<dbReference type="InterPro" id="IPR002312">
    <property type="entry name" value="Asp/Asn-tRNA-synth_IIb"/>
</dbReference>
<dbReference type="HAMAP" id="MF_00044">
    <property type="entry name" value="Asp_tRNA_synth_type1"/>
    <property type="match status" value="1"/>
</dbReference>
<dbReference type="Pfam" id="PF01336">
    <property type="entry name" value="tRNA_anti-codon"/>
    <property type="match status" value="1"/>
</dbReference>
<sequence length="599" mass="67330">MIELMGEWRRTHHCAQLRKEDIGESIILMGWVDVRRDHGGVIFIDLRDREGVTQVVFNPQHSEQLHKKAHTLKSEYVIAVKGSVVPRPAETQNQKLPTGDIEIKAEELRILNESKTPPFVIQDQVDATEEVRLKYRYLDLRRRPMVKNLKLRSEVCIAIRKFLAEKGFFEVETPALAKSTPEGARDFLVPSRLLPGEFYALPQSPQLFKQILMVSGIEKYFQIARCFRDEDLRADRQPEFTQVDIEMSFVTEEDIYLLMEQMAGRIFREDLGQEIPVPFQRITHSDAMEKYGVDKPDLRFGIELCDLTSALKGTGFKVFREIIEGGGAVKGINVAGGAKFSLKEIEEIIAVATGLGAKGLAWIKIEDSGPASSIVKFFSKEELGAMQQAMSAKPGDILFFVADKRKLVNEVLGSLRIEMAKKTGLIKPGFKFVWVVDFPLFEWNEEEKRVQPTHHPFASPAEEDIDKLLSIQYPVSSVQQLLELKGRAYDLVLNGVEIGSGNIRNHRIDVQRAIFKILGISEESAGKKFGFFLEALEYGAPPHGGIAPGLDRLVMLMAGEESIRDVIAFPKTATGTCPLTGAPSEVDEKQLKELHIKKA</sequence>
<dbReference type="Gene3D" id="3.30.1360.30">
    <property type="entry name" value="GAD-like domain"/>
    <property type="match status" value="1"/>
</dbReference>
<feature type="binding site" evidence="7">
    <location>
        <position position="497"/>
    </location>
    <ligand>
        <name>ATP</name>
        <dbReference type="ChEBI" id="CHEBI:30616"/>
    </ligand>
</feature>
<dbReference type="InterPro" id="IPR004524">
    <property type="entry name" value="Asp-tRNA-ligase_1"/>
</dbReference>
<comment type="catalytic activity">
    <reaction evidence="7">
        <text>tRNA(Asx) + L-aspartate + ATP = L-aspartyl-tRNA(Asx) + AMP + diphosphate</text>
        <dbReference type="Rhea" id="RHEA:18349"/>
        <dbReference type="Rhea" id="RHEA-COMP:9710"/>
        <dbReference type="Rhea" id="RHEA-COMP:9711"/>
        <dbReference type="ChEBI" id="CHEBI:29991"/>
        <dbReference type="ChEBI" id="CHEBI:30616"/>
        <dbReference type="ChEBI" id="CHEBI:33019"/>
        <dbReference type="ChEBI" id="CHEBI:78442"/>
        <dbReference type="ChEBI" id="CHEBI:78516"/>
        <dbReference type="ChEBI" id="CHEBI:456215"/>
        <dbReference type="EC" id="6.1.1.23"/>
    </reaction>
</comment>
<dbReference type="Proteomes" id="UP000229307">
    <property type="component" value="Unassembled WGS sequence"/>
</dbReference>
<keyword evidence="4 7" id="KW-0067">ATP-binding</keyword>
<evidence type="ECO:0000256" key="6">
    <source>
        <dbReference type="ARBA" id="ARBA00023146"/>
    </source>
</evidence>
<comment type="subcellular location">
    <subcellularLocation>
        <location evidence="7">Cytoplasm</location>
    </subcellularLocation>
</comment>
<dbReference type="InterPro" id="IPR004364">
    <property type="entry name" value="Aa-tRNA-synt_II"/>
</dbReference>
<dbReference type="PROSITE" id="PS50862">
    <property type="entry name" value="AA_TRNA_LIGASE_II"/>
    <property type="match status" value="1"/>
</dbReference>
<dbReference type="InterPro" id="IPR012340">
    <property type="entry name" value="NA-bd_OB-fold"/>
</dbReference>
<comment type="caution">
    <text evidence="9">The sequence shown here is derived from an EMBL/GenBank/DDBJ whole genome shotgun (WGS) entry which is preliminary data.</text>
</comment>
<feature type="region of interest" description="Aspartate" evidence="7">
    <location>
        <begin position="206"/>
        <end position="209"/>
    </location>
</feature>
<dbReference type="EMBL" id="PFMR01000151">
    <property type="protein sequence ID" value="PIZ16982.1"/>
    <property type="molecule type" value="Genomic_DNA"/>
</dbReference>
<feature type="binding site" evidence="7">
    <location>
        <begin position="549"/>
        <end position="552"/>
    </location>
    <ligand>
        <name>ATP</name>
        <dbReference type="ChEBI" id="CHEBI:30616"/>
    </ligand>
</feature>
<dbReference type="PANTHER" id="PTHR22594">
    <property type="entry name" value="ASPARTYL/LYSYL-TRNA SYNTHETASE"/>
    <property type="match status" value="1"/>
</dbReference>
<dbReference type="EC" id="6.1.1.23" evidence="7"/>
<dbReference type="CDD" id="cd04317">
    <property type="entry name" value="EcAspRS_like_N"/>
    <property type="match status" value="1"/>
</dbReference>
<dbReference type="InterPro" id="IPR047089">
    <property type="entry name" value="Asp-tRNA-ligase_1_N"/>
</dbReference>